<comment type="caution">
    <text evidence="2">The sequence shown here is derived from an EMBL/GenBank/DDBJ whole genome shotgun (WGS) entry which is preliminary data.</text>
</comment>
<gene>
    <name evidence="2" type="ORF">AB0D95_10365</name>
</gene>
<accession>A0ABV3EN73</accession>
<protein>
    <submittedName>
        <fullName evidence="2">Uncharacterized protein</fullName>
    </submittedName>
</protein>
<proteinExistence type="predicted"/>
<dbReference type="RefSeq" id="WP_359270991.1">
    <property type="nucleotide sequence ID" value="NZ_JBEZNA010000017.1"/>
</dbReference>
<dbReference type="EMBL" id="JBEZNA010000017">
    <property type="protein sequence ID" value="MEU9577654.1"/>
    <property type="molecule type" value="Genomic_DNA"/>
</dbReference>
<feature type="region of interest" description="Disordered" evidence="1">
    <location>
        <begin position="46"/>
        <end position="65"/>
    </location>
</feature>
<organism evidence="2 3">
    <name type="scientific">Streptomyces chilikensis</name>
    <dbReference type="NCBI Taxonomy" id="1194079"/>
    <lineage>
        <taxon>Bacteria</taxon>
        <taxon>Bacillati</taxon>
        <taxon>Actinomycetota</taxon>
        <taxon>Actinomycetes</taxon>
        <taxon>Kitasatosporales</taxon>
        <taxon>Streptomycetaceae</taxon>
        <taxon>Streptomyces</taxon>
    </lineage>
</organism>
<reference evidence="2 3" key="1">
    <citation type="submission" date="2024-06" db="EMBL/GenBank/DDBJ databases">
        <title>The Natural Products Discovery Center: Release of the First 8490 Sequenced Strains for Exploring Actinobacteria Biosynthetic Diversity.</title>
        <authorList>
            <person name="Kalkreuter E."/>
            <person name="Kautsar S.A."/>
            <person name="Yang D."/>
            <person name="Bader C.D."/>
            <person name="Teijaro C.N."/>
            <person name="Fluegel L."/>
            <person name="Davis C.M."/>
            <person name="Simpson J.R."/>
            <person name="Lauterbach L."/>
            <person name="Steele A.D."/>
            <person name="Gui C."/>
            <person name="Meng S."/>
            <person name="Li G."/>
            <person name="Viehrig K."/>
            <person name="Ye F."/>
            <person name="Su P."/>
            <person name="Kiefer A.F."/>
            <person name="Nichols A."/>
            <person name="Cepeda A.J."/>
            <person name="Yan W."/>
            <person name="Fan B."/>
            <person name="Jiang Y."/>
            <person name="Adhikari A."/>
            <person name="Zheng C.-J."/>
            <person name="Schuster L."/>
            <person name="Cowan T.M."/>
            <person name="Smanski M.J."/>
            <person name="Chevrette M.G."/>
            <person name="De Carvalho L.P.S."/>
            <person name="Shen B."/>
        </authorList>
    </citation>
    <scope>NUCLEOTIDE SEQUENCE [LARGE SCALE GENOMIC DNA]</scope>
    <source>
        <strain evidence="2 3">NPDC048117</strain>
    </source>
</reference>
<keyword evidence="3" id="KW-1185">Reference proteome</keyword>
<evidence type="ECO:0000313" key="3">
    <source>
        <dbReference type="Proteomes" id="UP001551584"/>
    </source>
</evidence>
<sequence>MEVGLHGDLPQLYRAHARLHPARSDGAPVRRPGGLLRYLLTDVPPLPAASRATAPSPPLGAPSWQPLRECEGARHDHPVMFRPTQDESLCPGCLDALAEAGRPSPEEAAACGMRDGDG</sequence>
<evidence type="ECO:0000313" key="2">
    <source>
        <dbReference type="EMBL" id="MEU9577654.1"/>
    </source>
</evidence>
<evidence type="ECO:0000256" key="1">
    <source>
        <dbReference type="SAM" id="MobiDB-lite"/>
    </source>
</evidence>
<name>A0ABV3EN73_9ACTN</name>
<dbReference type="Proteomes" id="UP001551584">
    <property type="component" value="Unassembled WGS sequence"/>
</dbReference>